<organism evidence="1 2">
    <name type="scientific">Aliiroseovarius sediminilitoris</name>
    <dbReference type="NCBI Taxonomy" id="1173584"/>
    <lineage>
        <taxon>Bacteria</taxon>
        <taxon>Pseudomonadati</taxon>
        <taxon>Pseudomonadota</taxon>
        <taxon>Alphaproteobacteria</taxon>
        <taxon>Rhodobacterales</taxon>
        <taxon>Paracoccaceae</taxon>
        <taxon>Aliiroseovarius</taxon>
    </lineage>
</organism>
<dbReference type="AlphaFoldDB" id="A0A1I0QKL0"/>
<name>A0A1I0QKL0_9RHOB</name>
<gene>
    <name evidence="1" type="ORF">SAMN05444851_2649</name>
</gene>
<evidence type="ECO:0000313" key="2">
    <source>
        <dbReference type="Proteomes" id="UP000199650"/>
    </source>
</evidence>
<proteinExistence type="predicted"/>
<accession>A0A1I0QKL0</accession>
<protein>
    <submittedName>
        <fullName evidence="1">Uncharacterized protein</fullName>
    </submittedName>
</protein>
<evidence type="ECO:0000313" key="1">
    <source>
        <dbReference type="EMBL" id="SEW27687.1"/>
    </source>
</evidence>
<dbReference type="EMBL" id="FOJB01000001">
    <property type="protein sequence ID" value="SEW27687.1"/>
    <property type="molecule type" value="Genomic_DNA"/>
</dbReference>
<keyword evidence="2" id="KW-1185">Reference proteome</keyword>
<reference evidence="1 2" key="1">
    <citation type="submission" date="2016-10" db="EMBL/GenBank/DDBJ databases">
        <authorList>
            <person name="de Groot N.N."/>
        </authorList>
    </citation>
    <scope>NUCLEOTIDE SEQUENCE [LARGE SCALE GENOMIC DNA]</scope>
    <source>
        <strain evidence="1 2">DSM 29439</strain>
    </source>
</reference>
<sequence length="33" mass="3662">MIPYTGNAYRLVFTDQDATLPAQAPEGRFHHSG</sequence>
<dbReference type="Proteomes" id="UP000199650">
    <property type="component" value="Unassembled WGS sequence"/>
</dbReference>
<dbReference type="STRING" id="1173584.SAMN05444851_2649"/>